<dbReference type="Pfam" id="PF01963">
    <property type="entry name" value="TraB_PrgY_gumN"/>
    <property type="match status" value="1"/>
</dbReference>
<dbReference type="PANTHER" id="PTHR40590:SF1">
    <property type="entry name" value="CYTOPLASMIC PROTEIN"/>
    <property type="match status" value="1"/>
</dbReference>
<feature type="chain" id="PRO_5017644360" evidence="1">
    <location>
        <begin position="20"/>
        <end position="285"/>
    </location>
</feature>
<dbReference type="OrthoDB" id="357294at2"/>
<organism evidence="2 3">
    <name type="scientific">Alteromonas aestuariivivens</name>
    <dbReference type="NCBI Taxonomy" id="1938339"/>
    <lineage>
        <taxon>Bacteria</taxon>
        <taxon>Pseudomonadati</taxon>
        <taxon>Pseudomonadota</taxon>
        <taxon>Gammaproteobacteria</taxon>
        <taxon>Alteromonadales</taxon>
        <taxon>Alteromonadaceae</taxon>
        <taxon>Alteromonas/Salinimonas group</taxon>
        <taxon>Alteromonas</taxon>
    </lineage>
</organism>
<dbReference type="CDD" id="cd14789">
    <property type="entry name" value="Tiki"/>
    <property type="match status" value="1"/>
</dbReference>
<dbReference type="EMBL" id="QRHA01000009">
    <property type="protein sequence ID" value="RDV24660.1"/>
    <property type="molecule type" value="Genomic_DNA"/>
</dbReference>
<dbReference type="Proteomes" id="UP000256561">
    <property type="component" value="Unassembled WGS sequence"/>
</dbReference>
<proteinExistence type="predicted"/>
<dbReference type="AlphaFoldDB" id="A0A3D8M505"/>
<evidence type="ECO:0000256" key="1">
    <source>
        <dbReference type="SAM" id="SignalP"/>
    </source>
</evidence>
<accession>A0A3D8M505</accession>
<protein>
    <submittedName>
        <fullName evidence="2">TraB/GumN family protein</fullName>
    </submittedName>
</protein>
<dbReference type="RefSeq" id="WP_115593906.1">
    <property type="nucleotide sequence ID" value="NZ_QRHA01000009.1"/>
</dbReference>
<comment type="caution">
    <text evidence="2">The sequence shown here is derived from an EMBL/GenBank/DDBJ whole genome shotgun (WGS) entry which is preliminary data.</text>
</comment>
<reference evidence="3" key="1">
    <citation type="submission" date="2018-08" db="EMBL/GenBank/DDBJ databases">
        <authorList>
            <person name="Zhang J."/>
            <person name="Du Z.-J."/>
        </authorList>
    </citation>
    <scope>NUCLEOTIDE SEQUENCE [LARGE SCALE GENOMIC DNA]</scope>
    <source>
        <strain evidence="3">KCTC 52655</strain>
    </source>
</reference>
<name>A0A3D8M505_9ALTE</name>
<feature type="signal peptide" evidence="1">
    <location>
        <begin position="1"/>
        <end position="19"/>
    </location>
</feature>
<gene>
    <name evidence="2" type="ORF">DXV75_13315</name>
</gene>
<dbReference type="PANTHER" id="PTHR40590">
    <property type="entry name" value="CYTOPLASMIC PROTEIN-RELATED"/>
    <property type="match status" value="1"/>
</dbReference>
<keyword evidence="3" id="KW-1185">Reference proteome</keyword>
<dbReference type="InterPro" id="IPR002816">
    <property type="entry name" value="TraB/PrgY/GumN_fam"/>
</dbReference>
<dbReference type="InterPro" id="IPR047111">
    <property type="entry name" value="YbaP-like"/>
</dbReference>
<keyword evidence="1" id="KW-0732">Signal</keyword>
<evidence type="ECO:0000313" key="2">
    <source>
        <dbReference type="EMBL" id="RDV24660.1"/>
    </source>
</evidence>
<sequence length="285" mass="32054">MRKFLAIVFTLTFALGTQASSVWKVTNGEKTLYLGGTLHLLSPSDYPLPQAYTSAYQASDILVFETDIGALSSPEFTRKSMQMLTYGDSGTLQDDVSQTTLTLLESHLKARGIPLQHFLKLKPAMVGITLSMLEFQRLGLTSQGVDSYFYTLSVGDGKPMEWFETPEQQLEFIAGLGRGEEDEYIQYTLQDVEKMPEMVEQMKSDWRSGNVDALFDASLKELSETYPEIYSALLSNRNHNWLPKLKSFLDTDETEFVLVGTLHMPGTDGVLTLLKQQGYQIEQIK</sequence>
<evidence type="ECO:0000313" key="3">
    <source>
        <dbReference type="Proteomes" id="UP000256561"/>
    </source>
</evidence>